<gene>
    <name evidence="1" type="ORF">HA338_14255</name>
</gene>
<evidence type="ECO:0000313" key="2">
    <source>
        <dbReference type="Proteomes" id="UP000600774"/>
    </source>
</evidence>
<organism evidence="1 2">
    <name type="scientific">Methanosarcina acetivorans</name>
    <dbReference type="NCBI Taxonomy" id="2214"/>
    <lineage>
        <taxon>Archaea</taxon>
        <taxon>Methanobacteriati</taxon>
        <taxon>Methanobacteriota</taxon>
        <taxon>Stenosarchaea group</taxon>
        <taxon>Methanomicrobia</taxon>
        <taxon>Methanosarcinales</taxon>
        <taxon>Methanosarcinaceae</taxon>
        <taxon>Methanosarcina</taxon>
    </lineage>
</organism>
<evidence type="ECO:0000313" key="1">
    <source>
        <dbReference type="EMBL" id="HIH95123.1"/>
    </source>
</evidence>
<dbReference type="Proteomes" id="UP000600774">
    <property type="component" value="Unassembled WGS sequence"/>
</dbReference>
<evidence type="ECO:0008006" key="3">
    <source>
        <dbReference type="Google" id="ProtNLM"/>
    </source>
</evidence>
<dbReference type="EMBL" id="DUJU01000158">
    <property type="protein sequence ID" value="HIH95123.1"/>
    <property type="molecule type" value="Genomic_DNA"/>
</dbReference>
<name>A0A832SB35_9EURY</name>
<dbReference type="GeneID" id="1472140"/>
<protein>
    <recommendedName>
        <fullName evidence="3">3-keto-disaccharide hydrolase domain-containing protein</fullName>
    </recommendedName>
</protein>
<dbReference type="RefSeq" id="WP_011020306.1">
    <property type="nucleotide sequence ID" value="NZ_DUJU01000158.1"/>
</dbReference>
<reference evidence="1" key="1">
    <citation type="journal article" date="2020" name="bioRxiv">
        <title>A rank-normalized archaeal taxonomy based on genome phylogeny resolves widespread incomplete and uneven classifications.</title>
        <authorList>
            <person name="Rinke C."/>
            <person name="Chuvochina M."/>
            <person name="Mussig A.J."/>
            <person name="Chaumeil P.-A."/>
            <person name="Waite D.W."/>
            <person name="Whitman W.B."/>
            <person name="Parks D.H."/>
            <person name="Hugenholtz P."/>
        </authorList>
    </citation>
    <scope>NUCLEOTIDE SEQUENCE</scope>
    <source>
        <strain evidence="1">UBA8876</strain>
    </source>
</reference>
<sequence>MKSGIGKSGAHKSGAHKFVLILCLILIILGTLLNVNNFKIGETASGSISFKNTSTFNESFSEGVLNLQKWQITREGDFKESIVDVYDVDPSENVDFRLRLCMNTIGTRDDTVKFHGVRSVDKVDFSEGKEISFDLDWNNQGNGCYLTGSLYLCPTVTEGNPEDENNWVKFEYAGVPPGQNVRSIISSKIDGNRRILYADGWPEERTGRQIADQHIRINLDNGIFKIWENGKELFTSSPHYLNFTSAYIYFQMSSHSNYPSREIYFDNIVISKDP</sequence>
<comment type="caution">
    <text evidence="1">The sequence shown here is derived from an EMBL/GenBank/DDBJ whole genome shotgun (WGS) entry which is preliminary data.</text>
</comment>
<accession>A0A832SB35</accession>
<proteinExistence type="predicted"/>
<dbReference type="AlphaFoldDB" id="A0A832SB35"/>